<reference evidence="2" key="1">
    <citation type="journal article" date="2021" name="Proc. Natl. Acad. Sci. U.S.A.">
        <title>A Catalog of Tens of Thousands of Viruses from Human Metagenomes Reveals Hidden Associations with Chronic Diseases.</title>
        <authorList>
            <person name="Tisza M.J."/>
            <person name="Buck C.B."/>
        </authorList>
    </citation>
    <scope>NUCLEOTIDE SEQUENCE</scope>
    <source>
        <strain evidence="2">Ct1E017</strain>
    </source>
</reference>
<evidence type="ECO:0000256" key="1">
    <source>
        <dbReference type="SAM" id="MobiDB-lite"/>
    </source>
</evidence>
<feature type="compositionally biased region" description="Low complexity" evidence="1">
    <location>
        <begin position="106"/>
        <end position="118"/>
    </location>
</feature>
<proteinExistence type="predicted"/>
<name>A0A8S5T0N7_9CAUD</name>
<dbReference type="EMBL" id="BK032720">
    <property type="protein sequence ID" value="DAF56603.1"/>
    <property type="molecule type" value="Genomic_DNA"/>
</dbReference>
<feature type="region of interest" description="Disordered" evidence="1">
    <location>
        <begin position="101"/>
        <end position="124"/>
    </location>
</feature>
<sequence>MTLREELILQMLHGGQYDGPVEEPFCDERGHLIEHRIEHGMPCTYERKPSLILAMLTGKQAYGNEAKIKEYRTDTDKLKFLREHGSKMKEVNVRGYSIGASPTKPKCSSAKSESTSKSSKFRNKKGKCSYPKIEEELILLERLKSRELDGRVGDTYPDNGYGSSLWFEIIHGVPVQVKLGPGGKFFNNEENEHWSSEPKIVHRYRSDDEKILFLRRYGWLMNDSAVKDYSAKYKDKAKQK</sequence>
<organism evidence="2">
    <name type="scientific">Siphoviridae sp. ct1E017</name>
    <dbReference type="NCBI Taxonomy" id="2827764"/>
    <lineage>
        <taxon>Viruses</taxon>
        <taxon>Duplodnaviria</taxon>
        <taxon>Heunggongvirae</taxon>
        <taxon>Uroviricota</taxon>
        <taxon>Caudoviricetes</taxon>
    </lineage>
</organism>
<protein>
    <submittedName>
        <fullName evidence="2">Uncharacterized protein</fullName>
    </submittedName>
</protein>
<accession>A0A8S5T0N7</accession>
<evidence type="ECO:0000313" key="2">
    <source>
        <dbReference type="EMBL" id="DAF56603.1"/>
    </source>
</evidence>